<dbReference type="GO" id="GO:0004713">
    <property type="term" value="F:protein tyrosine kinase activity"/>
    <property type="evidence" value="ECO:0007669"/>
    <property type="project" value="InterPro"/>
</dbReference>
<dbReference type="OMA" id="ETEYRMP"/>
<accession>G4ZZU6</accession>
<dbReference type="STRING" id="1094619.G4ZZU6"/>
<dbReference type="GO" id="GO:0004674">
    <property type="term" value="F:protein serine/threonine kinase activity"/>
    <property type="evidence" value="ECO:0007669"/>
    <property type="project" value="TreeGrafter"/>
</dbReference>
<dbReference type="Gene3D" id="3.30.200.20">
    <property type="entry name" value="Phosphorylase Kinase, domain 1"/>
    <property type="match status" value="1"/>
</dbReference>
<dbReference type="InParanoid" id="G4ZZU6"/>
<dbReference type="PROSITE" id="PS50011">
    <property type="entry name" value="PROTEIN_KINASE_DOM"/>
    <property type="match status" value="1"/>
</dbReference>
<protein>
    <recommendedName>
        <fullName evidence="1">Protein kinase domain-containing protein</fullName>
    </recommendedName>
</protein>
<dbReference type="EMBL" id="JH159158">
    <property type="protein sequence ID" value="EGZ11243.1"/>
    <property type="molecule type" value="Genomic_DNA"/>
</dbReference>
<dbReference type="RefSeq" id="XP_009533988.1">
    <property type="nucleotide sequence ID" value="XM_009535693.1"/>
</dbReference>
<gene>
    <name evidence="2" type="ORF">PHYSODRAFT_518438</name>
</gene>
<dbReference type="InterPro" id="IPR020635">
    <property type="entry name" value="Tyr_kinase_cat_dom"/>
</dbReference>
<feature type="domain" description="Protein kinase" evidence="1">
    <location>
        <begin position="1"/>
        <end position="241"/>
    </location>
</feature>
<evidence type="ECO:0000259" key="1">
    <source>
        <dbReference type="PROSITE" id="PS50011"/>
    </source>
</evidence>
<dbReference type="GO" id="GO:0005524">
    <property type="term" value="F:ATP binding"/>
    <property type="evidence" value="ECO:0007669"/>
    <property type="project" value="InterPro"/>
</dbReference>
<feature type="non-terminal residue" evidence="2">
    <location>
        <position position="1"/>
    </location>
</feature>
<dbReference type="GeneID" id="20660058"/>
<dbReference type="Proteomes" id="UP000002640">
    <property type="component" value="Unassembled WGS sequence"/>
</dbReference>
<dbReference type="InterPro" id="IPR000719">
    <property type="entry name" value="Prot_kinase_dom"/>
</dbReference>
<dbReference type="InterPro" id="IPR011009">
    <property type="entry name" value="Kinase-like_dom_sf"/>
</dbReference>
<proteinExistence type="predicted"/>
<dbReference type="KEGG" id="psoj:PHYSODRAFT_518438"/>
<name>G4ZZU6_PHYSP</name>
<dbReference type="InterPro" id="IPR051681">
    <property type="entry name" value="Ser/Thr_Kinases-Pseudokinases"/>
</dbReference>
<keyword evidence="3" id="KW-1185">Reference proteome</keyword>
<dbReference type="Gene3D" id="1.10.510.10">
    <property type="entry name" value="Transferase(Phosphotransferase) domain 1"/>
    <property type="match status" value="1"/>
</dbReference>
<dbReference type="PIRSF" id="PIRSF000654">
    <property type="entry name" value="Integrin-linked_kinase"/>
    <property type="match status" value="1"/>
</dbReference>
<organism evidence="2 3">
    <name type="scientific">Phytophthora sojae (strain P6497)</name>
    <name type="common">Soybean stem and root rot agent</name>
    <name type="synonym">Phytophthora megasperma f. sp. glycines</name>
    <dbReference type="NCBI Taxonomy" id="1094619"/>
    <lineage>
        <taxon>Eukaryota</taxon>
        <taxon>Sar</taxon>
        <taxon>Stramenopiles</taxon>
        <taxon>Oomycota</taxon>
        <taxon>Peronosporomycetes</taxon>
        <taxon>Peronosporales</taxon>
        <taxon>Peronosporaceae</taxon>
        <taxon>Phytophthora</taxon>
    </lineage>
</organism>
<sequence length="241" mass="27039">IVVKRLLKSKRSHVFHVHEFVYQLQLRVTLSHPNIVTLVGVAWNSVADVMLIMEHYPLGDLLSYLTHYGEYLTWERSKYRLAVSIARALTYLHSQPTPVAHRDIRASNVLLTETMGAKLTGFDSSCLDEQSHRCHVAGPSPFWSAPEVLCGRPYTAKADVFAFGVLLTELDTATAPFHDAVSPAGTKLKPIQVLNEVMQGTLRPSFSAHCPRRIRMIGVGCYQHDANRRPTADQLLRLLEV</sequence>
<evidence type="ECO:0000313" key="2">
    <source>
        <dbReference type="EMBL" id="EGZ11243.1"/>
    </source>
</evidence>
<dbReference type="Pfam" id="PF07714">
    <property type="entry name" value="PK_Tyr_Ser-Thr"/>
    <property type="match status" value="1"/>
</dbReference>
<dbReference type="SUPFAM" id="SSF56112">
    <property type="entry name" value="Protein kinase-like (PK-like)"/>
    <property type="match status" value="1"/>
</dbReference>
<dbReference type="SMART" id="SM00219">
    <property type="entry name" value="TyrKc"/>
    <property type="match status" value="1"/>
</dbReference>
<evidence type="ECO:0000313" key="3">
    <source>
        <dbReference type="Proteomes" id="UP000002640"/>
    </source>
</evidence>
<dbReference type="SMR" id="G4ZZU6"/>
<reference evidence="2 3" key="1">
    <citation type="journal article" date="2006" name="Science">
        <title>Phytophthora genome sequences uncover evolutionary origins and mechanisms of pathogenesis.</title>
        <authorList>
            <person name="Tyler B.M."/>
            <person name="Tripathy S."/>
            <person name="Zhang X."/>
            <person name="Dehal P."/>
            <person name="Jiang R.H."/>
            <person name="Aerts A."/>
            <person name="Arredondo F.D."/>
            <person name="Baxter L."/>
            <person name="Bensasson D."/>
            <person name="Beynon J.L."/>
            <person name="Chapman J."/>
            <person name="Damasceno C.M."/>
            <person name="Dorrance A.E."/>
            <person name="Dou D."/>
            <person name="Dickerman A.W."/>
            <person name="Dubchak I.L."/>
            <person name="Garbelotto M."/>
            <person name="Gijzen M."/>
            <person name="Gordon S.G."/>
            <person name="Govers F."/>
            <person name="Grunwald N.J."/>
            <person name="Huang W."/>
            <person name="Ivors K.L."/>
            <person name="Jones R.W."/>
            <person name="Kamoun S."/>
            <person name="Krampis K."/>
            <person name="Lamour K.H."/>
            <person name="Lee M.K."/>
            <person name="McDonald W.H."/>
            <person name="Medina M."/>
            <person name="Meijer H.J."/>
            <person name="Nordberg E.K."/>
            <person name="Maclean D.J."/>
            <person name="Ospina-Giraldo M.D."/>
            <person name="Morris P.F."/>
            <person name="Phuntumart V."/>
            <person name="Putnam N.H."/>
            <person name="Rash S."/>
            <person name="Rose J.K."/>
            <person name="Sakihama Y."/>
            <person name="Salamov A.A."/>
            <person name="Savidor A."/>
            <person name="Scheuring C.F."/>
            <person name="Smith B.M."/>
            <person name="Sobral B.W."/>
            <person name="Terry A."/>
            <person name="Torto-Alalibo T.A."/>
            <person name="Win J."/>
            <person name="Xu Z."/>
            <person name="Zhang H."/>
            <person name="Grigoriev I.V."/>
            <person name="Rokhsar D.S."/>
            <person name="Boore J.L."/>
        </authorList>
    </citation>
    <scope>NUCLEOTIDE SEQUENCE [LARGE SCALE GENOMIC DNA]</scope>
    <source>
        <strain evidence="2 3">P6497</strain>
    </source>
</reference>
<dbReference type="PANTHER" id="PTHR44329:SF214">
    <property type="entry name" value="PROTEIN KINASE DOMAIN-CONTAINING PROTEIN"/>
    <property type="match status" value="1"/>
</dbReference>
<dbReference type="AlphaFoldDB" id="G4ZZU6"/>
<dbReference type="InterPro" id="IPR001245">
    <property type="entry name" value="Ser-Thr/Tyr_kinase_cat_dom"/>
</dbReference>
<dbReference type="PANTHER" id="PTHR44329">
    <property type="entry name" value="SERINE/THREONINE-PROTEIN KINASE TNNI3K-RELATED"/>
    <property type="match status" value="1"/>
</dbReference>